<proteinExistence type="predicted"/>
<dbReference type="RefSeq" id="WP_345493191.1">
    <property type="nucleotide sequence ID" value="NZ_BAABJM010000001.1"/>
</dbReference>
<keyword evidence="3" id="KW-1185">Reference proteome</keyword>
<protein>
    <recommendedName>
        <fullName evidence="4">DUF3040 domain-containing protein</fullName>
    </recommendedName>
</protein>
<gene>
    <name evidence="2" type="ORF">GCM10023318_03480</name>
</gene>
<reference evidence="3" key="1">
    <citation type="journal article" date="2019" name="Int. J. Syst. Evol. Microbiol.">
        <title>The Global Catalogue of Microorganisms (GCM) 10K type strain sequencing project: providing services to taxonomists for standard genome sequencing and annotation.</title>
        <authorList>
            <consortium name="The Broad Institute Genomics Platform"/>
            <consortium name="The Broad Institute Genome Sequencing Center for Infectious Disease"/>
            <person name="Wu L."/>
            <person name="Ma J."/>
        </authorList>
    </citation>
    <scope>NUCLEOTIDE SEQUENCE [LARGE SCALE GENOMIC DNA]</scope>
    <source>
        <strain evidence="3">JCM 18298</strain>
    </source>
</reference>
<keyword evidence="1" id="KW-0472">Membrane</keyword>
<feature type="transmembrane region" description="Helical" evidence="1">
    <location>
        <begin position="36"/>
        <end position="57"/>
    </location>
</feature>
<name>A0ABP9JTL5_9NOCA</name>
<evidence type="ECO:0008006" key="4">
    <source>
        <dbReference type="Google" id="ProtNLM"/>
    </source>
</evidence>
<evidence type="ECO:0000313" key="2">
    <source>
        <dbReference type="EMBL" id="GAA5042763.1"/>
    </source>
</evidence>
<sequence>MTSNEHWEIPPLDDAQDITRQSALQPGETLADTRNWAAYVLFGIAFVAVLVTLVAGWSSAVGVAVVFGILAVVTLAGGLGLIALERRRSRADTELDSPGESSAWQVIAREE</sequence>
<evidence type="ECO:0000313" key="3">
    <source>
        <dbReference type="Proteomes" id="UP001500603"/>
    </source>
</evidence>
<comment type="caution">
    <text evidence="2">The sequence shown here is derived from an EMBL/GenBank/DDBJ whole genome shotgun (WGS) entry which is preliminary data.</text>
</comment>
<evidence type="ECO:0000256" key="1">
    <source>
        <dbReference type="SAM" id="Phobius"/>
    </source>
</evidence>
<organism evidence="2 3">
    <name type="scientific">Nocardia callitridis</name>
    <dbReference type="NCBI Taxonomy" id="648753"/>
    <lineage>
        <taxon>Bacteria</taxon>
        <taxon>Bacillati</taxon>
        <taxon>Actinomycetota</taxon>
        <taxon>Actinomycetes</taxon>
        <taxon>Mycobacteriales</taxon>
        <taxon>Nocardiaceae</taxon>
        <taxon>Nocardia</taxon>
    </lineage>
</organism>
<keyword evidence="1" id="KW-1133">Transmembrane helix</keyword>
<keyword evidence="1" id="KW-0812">Transmembrane</keyword>
<dbReference type="Proteomes" id="UP001500603">
    <property type="component" value="Unassembled WGS sequence"/>
</dbReference>
<dbReference type="EMBL" id="BAABJM010000001">
    <property type="protein sequence ID" value="GAA5042763.1"/>
    <property type="molecule type" value="Genomic_DNA"/>
</dbReference>
<feature type="transmembrane region" description="Helical" evidence="1">
    <location>
        <begin position="63"/>
        <end position="84"/>
    </location>
</feature>
<accession>A0ABP9JTL5</accession>